<evidence type="ECO:0000256" key="5">
    <source>
        <dbReference type="ARBA" id="ARBA00023136"/>
    </source>
</evidence>
<keyword evidence="3 6" id="KW-0812">Transmembrane</keyword>
<dbReference type="GO" id="GO:0005886">
    <property type="term" value="C:plasma membrane"/>
    <property type="evidence" value="ECO:0007669"/>
    <property type="project" value="UniProtKB-SubCell"/>
</dbReference>
<evidence type="ECO:0000313" key="9">
    <source>
        <dbReference type="Proteomes" id="UP000294581"/>
    </source>
</evidence>
<dbReference type="PANTHER" id="PTHR30619:SF7">
    <property type="entry name" value="BETA-LACTAMASE DOMAIN PROTEIN"/>
    <property type="match status" value="1"/>
</dbReference>
<evidence type="ECO:0000256" key="2">
    <source>
        <dbReference type="ARBA" id="ARBA00022475"/>
    </source>
</evidence>
<accession>A0A4R8LR74</accession>
<feature type="transmembrane region" description="Helical" evidence="6">
    <location>
        <begin position="230"/>
        <end position="258"/>
    </location>
</feature>
<evidence type="ECO:0000259" key="7">
    <source>
        <dbReference type="Pfam" id="PF03772"/>
    </source>
</evidence>
<feature type="transmembrane region" description="Helical" evidence="6">
    <location>
        <begin position="264"/>
        <end position="284"/>
    </location>
</feature>
<keyword evidence="9" id="KW-1185">Reference proteome</keyword>
<feature type="domain" description="ComEC/Rec2-related protein" evidence="7">
    <location>
        <begin position="171"/>
        <end position="459"/>
    </location>
</feature>
<name>A0A4R8LR74_9BACL</name>
<dbReference type="Proteomes" id="UP000294581">
    <property type="component" value="Unassembled WGS sequence"/>
</dbReference>
<dbReference type="Pfam" id="PF03772">
    <property type="entry name" value="Competence"/>
    <property type="match status" value="1"/>
</dbReference>
<organism evidence="8 9">
    <name type="scientific">Alicyclobacillus sacchari</name>
    <dbReference type="NCBI Taxonomy" id="392010"/>
    <lineage>
        <taxon>Bacteria</taxon>
        <taxon>Bacillati</taxon>
        <taxon>Bacillota</taxon>
        <taxon>Bacilli</taxon>
        <taxon>Bacillales</taxon>
        <taxon>Alicyclobacillaceae</taxon>
        <taxon>Alicyclobacillus</taxon>
    </lineage>
</organism>
<feature type="transmembrane region" description="Helical" evidence="6">
    <location>
        <begin position="185"/>
        <end position="210"/>
    </location>
</feature>
<dbReference type="InterPro" id="IPR052159">
    <property type="entry name" value="Competence_DNA_uptake"/>
</dbReference>
<keyword evidence="2" id="KW-1003">Cell membrane</keyword>
<comment type="caution">
    <text evidence="8">The sequence shown here is derived from an EMBL/GenBank/DDBJ whole genome shotgun (WGS) entry which is preliminary data.</text>
</comment>
<gene>
    <name evidence="8" type="ORF">C7445_105215</name>
</gene>
<dbReference type="EMBL" id="SORF01000005">
    <property type="protein sequence ID" value="TDY48033.1"/>
    <property type="molecule type" value="Genomic_DNA"/>
</dbReference>
<feature type="transmembrane region" description="Helical" evidence="6">
    <location>
        <begin position="446"/>
        <end position="465"/>
    </location>
</feature>
<keyword evidence="5 6" id="KW-0472">Membrane</keyword>
<comment type="subcellular location">
    <subcellularLocation>
        <location evidence="1">Cell membrane</location>
        <topology evidence="1">Multi-pass membrane protein</topology>
    </subcellularLocation>
</comment>
<proteinExistence type="predicted"/>
<evidence type="ECO:0000313" key="8">
    <source>
        <dbReference type="EMBL" id="TDY48033.1"/>
    </source>
</evidence>
<dbReference type="PANTHER" id="PTHR30619">
    <property type="entry name" value="DNA INTERNALIZATION/COMPETENCE PROTEIN COMEC/REC2"/>
    <property type="match status" value="1"/>
</dbReference>
<keyword evidence="4 6" id="KW-1133">Transmembrane helix</keyword>
<dbReference type="AlphaFoldDB" id="A0A4R8LR74"/>
<feature type="transmembrane region" description="Helical" evidence="6">
    <location>
        <begin position="384"/>
        <end position="403"/>
    </location>
</feature>
<dbReference type="InterPro" id="IPR004477">
    <property type="entry name" value="ComEC_N"/>
</dbReference>
<evidence type="ECO:0000256" key="4">
    <source>
        <dbReference type="ARBA" id="ARBA00022989"/>
    </source>
</evidence>
<sequence>MFLLWRRRQVGNWRFVLCTSAVALAASGYGLLYARICPGRPAAQPGEYTMVAGVIQSVTQKPRDTELLLEVTKEGVPQHPCRFHILALVPSSTVWQAGQSVRVEGIYVVSTAKNKSALDVLAPLWLFQGKAYPLQTGQGWFTNASNAALAAMQQTVSTAQDANAALAASIVIGRSAPIANATQSAFLAAGVAHLLAASGANVAFALRLALVPWRFAVGGAGRWQKTGRCVYALAVIWIFVALCGGALSIVRAAFAASYGILANWLGRSVGGGVTLTASCLLFAVSLPADMAEPSTLLSMFATFAVCEAADLIETPHTRTQDPNYKWQWRSCPGVLKRLLLILFHSIATSVVVDAYLLPIVWWMFGQWTPYSAIATTVLEPVASLLLPLTVIWAALSLCAGPFVQHSVLFDLAHACGCLDTDVVSFVTTVVQAIAHWKWSLVHMPALPFPAALAYVIAMAGCRRLHLPHIVNRRLRIESRVNRQTI</sequence>
<protein>
    <submittedName>
        <fullName evidence="8">Competence protein ComEC</fullName>
    </submittedName>
</protein>
<dbReference type="RefSeq" id="WP_166669042.1">
    <property type="nucleotide sequence ID" value="NZ_SORF01000005.1"/>
</dbReference>
<feature type="transmembrane region" description="Helical" evidence="6">
    <location>
        <begin position="338"/>
        <end position="364"/>
    </location>
</feature>
<evidence type="ECO:0000256" key="3">
    <source>
        <dbReference type="ARBA" id="ARBA00022692"/>
    </source>
</evidence>
<reference evidence="8 9" key="1">
    <citation type="submission" date="2019-03" db="EMBL/GenBank/DDBJ databases">
        <title>Genomic Encyclopedia of Type Strains, Phase IV (KMG-IV): sequencing the most valuable type-strain genomes for metagenomic binning, comparative biology and taxonomic classification.</title>
        <authorList>
            <person name="Goeker M."/>
        </authorList>
    </citation>
    <scope>NUCLEOTIDE SEQUENCE [LARGE SCALE GENOMIC DNA]</scope>
    <source>
        <strain evidence="8 9">DSM 17974</strain>
    </source>
</reference>
<evidence type="ECO:0000256" key="1">
    <source>
        <dbReference type="ARBA" id="ARBA00004651"/>
    </source>
</evidence>
<evidence type="ECO:0000256" key="6">
    <source>
        <dbReference type="SAM" id="Phobius"/>
    </source>
</evidence>